<dbReference type="RefSeq" id="WP_121723426.1">
    <property type="nucleotide sequence ID" value="NZ_RAWM01000153.1"/>
</dbReference>
<gene>
    <name evidence="6" type="ORF">D7X96_34065</name>
</gene>
<dbReference type="SUPFAM" id="SSF100920">
    <property type="entry name" value="Heat shock protein 70kD (HSP70), peptide-binding domain"/>
    <property type="match status" value="1"/>
</dbReference>
<dbReference type="InterPro" id="IPR043129">
    <property type="entry name" value="ATPase_NBD"/>
</dbReference>
<name>A0A3A8PUQ7_9BACT</name>
<keyword evidence="7" id="KW-1185">Reference proteome</keyword>
<dbReference type="EMBL" id="RAWM01000153">
    <property type="protein sequence ID" value="RKH60196.1"/>
    <property type="molecule type" value="Genomic_DNA"/>
</dbReference>
<dbReference type="PROSITE" id="PS00329">
    <property type="entry name" value="HSP70_2"/>
    <property type="match status" value="1"/>
</dbReference>
<evidence type="ECO:0000256" key="5">
    <source>
        <dbReference type="RuleBase" id="RU003322"/>
    </source>
</evidence>
<proteinExistence type="inferred from homology"/>
<evidence type="ECO:0000256" key="3">
    <source>
        <dbReference type="ARBA" id="ARBA00022840"/>
    </source>
</evidence>
<accession>A0A3A8PUQ7</accession>
<keyword evidence="3 5" id="KW-0067">ATP-binding</keyword>
<dbReference type="PROSITE" id="PS01036">
    <property type="entry name" value="HSP70_3"/>
    <property type="match status" value="1"/>
</dbReference>
<protein>
    <submittedName>
        <fullName evidence="6">Molecular chaperone DnaK</fullName>
    </submittedName>
</protein>
<evidence type="ECO:0000256" key="4">
    <source>
        <dbReference type="ARBA" id="ARBA00023186"/>
    </source>
</evidence>
<dbReference type="InterPro" id="IPR029047">
    <property type="entry name" value="HSP70_peptide-bd_sf"/>
</dbReference>
<dbReference type="PROSITE" id="PS00297">
    <property type="entry name" value="HSP70_1"/>
    <property type="match status" value="1"/>
</dbReference>
<evidence type="ECO:0000256" key="2">
    <source>
        <dbReference type="ARBA" id="ARBA00022741"/>
    </source>
</evidence>
<evidence type="ECO:0000313" key="6">
    <source>
        <dbReference type="EMBL" id="RKH60196.1"/>
    </source>
</evidence>
<keyword evidence="2 5" id="KW-0547">Nucleotide-binding</keyword>
<dbReference type="OrthoDB" id="9766019at2"/>
<dbReference type="SUPFAM" id="SSF53067">
    <property type="entry name" value="Actin-like ATPase domain"/>
    <property type="match status" value="2"/>
</dbReference>
<dbReference type="Pfam" id="PF00012">
    <property type="entry name" value="HSP70"/>
    <property type="match status" value="1"/>
</dbReference>
<dbReference type="GO" id="GO:0140662">
    <property type="term" value="F:ATP-dependent protein folding chaperone"/>
    <property type="evidence" value="ECO:0007669"/>
    <property type="project" value="InterPro"/>
</dbReference>
<evidence type="ECO:0000256" key="1">
    <source>
        <dbReference type="ARBA" id="ARBA00007381"/>
    </source>
</evidence>
<dbReference type="AlphaFoldDB" id="A0A3A8PUQ7"/>
<dbReference type="PRINTS" id="PR00301">
    <property type="entry name" value="HEATSHOCK70"/>
</dbReference>
<dbReference type="Gene3D" id="3.90.640.10">
    <property type="entry name" value="Actin, Chain A, domain 4"/>
    <property type="match status" value="1"/>
</dbReference>
<dbReference type="Gene3D" id="3.30.420.40">
    <property type="match status" value="2"/>
</dbReference>
<dbReference type="Gene3D" id="2.60.34.10">
    <property type="entry name" value="Substrate Binding Domain Of DNAk, Chain A, domain 1"/>
    <property type="match status" value="1"/>
</dbReference>
<reference evidence="7" key="1">
    <citation type="submission" date="2018-09" db="EMBL/GenBank/DDBJ databases">
        <authorList>
            <person name="Livingstone P.G."/>
            <person name="Whitworth D.E."/>
        </authorList>
    </citation>
    <scope>NUCLEOTIDE SEQUENCE [LARGE SCALE GENOMIC DNA]</scope>
    <source>
        <strain evidence="7">AB047A</strain>
    </source>
</reference>
<organism evidence="6 7">
    <name type="scientific">Corallococcus interemptor</name>
    <dbReference type="NCBI Taxonomy" id="2316720"/>
    <lineage>
        <taxon>Bacteria</taxon>
        <taxon>Pseudomonadati</taxon>
        <taxon>Myxococcota</taxon>
        <taxon>Myxococcia</taxon>
        <taxon>Myxococcales</taxon>
        <taxon>Cystobacterineae</taxon>
        <taxon>Myxococcaceae</taxon>
        <taxon>Corallococcus</taxon>
    </lineage>
</organism>
<keyword evidence="4" id="KW-0143">Chaperone</keyword>
<dbReference type="GO" id="GO:0005524">
    <property type="term" value="F:ATP binding"/>
    <property type="evidence" value="ECO:0007669"/>
    <property type="project" value="UniProtKB-KW"/>
</dbReference>
<dbReference type="InterPro" id="IPR013126">
    <property type="entry name" value="Hsp_70_fam"/>
</dbReference>
<dbReference type="FunFam" id="3.90.640.10:FF:000003">
    <property type="entry name" value="Molecular chaperone DnaK"/>
    <property type="match status" value="1"/>
</dbReference>
<dbReference type="FunFam" id="3.30.420.40:FF:000071">
    <property type="entry name" value="Molecular chaperone DnaK"/>
    <property type="match status" value="1"/>
</dbReference>
<evidence type="ECO:0000313" key="7">
    <source>
        <dbReference type="Proteomes" id="UP000282656"/>
    </source>
</evidence>
<sequence length="592" mass="62543">MSHVVGIDLGTTHSLVAALDSAGRPNLLTNRLGKRLTPSVVGLDAEGRLHVGESAREQLLVHPERTIAEVKRRMGRDLPVTLGDRRYSPTEISALILRALREDAERALGGAVTEAVVTVPAYFSDAQRQATKDAGELAGLKVERLLNEPTAAALAYGVNHLDAEQYVLVYDLGGGTFDVSVLEMFQGVLDVKASAGNNQLGGSDFDQALAAWLGAEFERAHGVSLAGNLAAQVRLKAAAEAAKIALTSVEATPVIIPFLAQGRGGSPASLEVEVTRARFDALITDLVRSTLEPMESALKDAKLSKKSIAEVVLVGGSSRVPLVRRLVAEYFGREPRDGVHPDEAVALGAALQAGLKTGAVSAAHGIMITDVCPFTLGVEVQATVGRERVGGVFSPLIPRNTTVPVSRTETFATTADGQRAVEIRVFQGEARLVKDNLLLDAYTVEGVPPGRAGAEKVAVTFTYDINGILDVTTRVVSTGKEATLVVDKRSQRLGPEQRLEAKERLAREWGAAPVSATPLSAPVPVAPPVASPEADADALLAAATERIATAPANVRPRLESLCNALREARAKNDRVTAARLDAELTDLLFDLG</sequence>
<dbReference type="PANTHER" id="PTHR19375">
    <property type="entry name" value="HEAT SHOCK PROTEIN 70KDA"/>
    <property type="match status" value="1"/>
</dbReference>
<dbReference type="Proteomes" id="UP000282656">
    <property type="component" value="Unassembled WGS sequence"/>
</dbReference>
<dbReference type="InterPro" id="IPR018181">
    <property type="entry name" value="Heat_shock_70_CS"/>
</dbReference>
<comment type="similarity">
    <text evidence="1 5">Belongs to the heat shock protein 70 family.</text>
</comment>
<comment type="caution">
    <text evidence="6">The sequence shown here is derived from an EMBL/GenBank/DDBJ whole genome shotgun (WGS) entry which is preliminary data.</text>
</comment>